<comment type="caution">
    <text evidence="1">The sequence shown here is derived from an EMBL/GenBank/DDBJ whole genome shotgun (WGS) entry which is preliminary data.</text>
</comment>
<gene>
    <name evidence="1" type="ORF">ACFSM5_21620</name>
</gene>
<protein>
    <recommendedName>
        <fullName evidence="3">Flagellar hook-length control protein FliK</fullName>
    </recommendedName>
</protein>
<dbReference type="Proteomes" id="UP001597295">
    <property type="component" value="Unassembled WGS sequence"/>
</dbReference>
<evidence type="ECO:0008006" key="3">
    <source>
        <dbReference type="Google" id="ProtNLM"/>
    </source>
</evidence>
<organism evidence="1 2">
    <name type="scientific">Lacibacterium aquatile</name>
    <dbReference type="NCBI Taxonomy" id="1168082"/>
    <lineage>
        <taxon>Bacteria</taxon>
        <taxon>Pseudomonadati</taxon>
        <taxon>Pseudomonadota</taxon>
        <taxon>Alphaproteobacteria</taxon>
        <taxon>Rhodospirillales</taxon>
        <taxon>Rhodospirillaceae</taxon>
    </lineage>
</organism>
<keyword evidence="2" id="KW-1185">Reference proteome</keyword>
<evidence type="ECO:0000313" key="2">
    <source>
        <dbReference type="Proteomes" id="UP001597295"/>
    </source>
</evidence>
<dbReference type="RefSeq" id="WP_379878938.1">
    <property type="nucleotide sequence ID" value="NZ_JBHUIP010000016.1"/>
</dbReference>
<evidence type="ECO:0000313" key="1">
    <source>
        <dbReference type="EMBL" id="MFD2265516.1"/>
    </source>
</evidence>
<name>A0ABW5DZZ1_9PROT</name>
<reference evidence="2" key="1">
    <citation type="journal article" date="2019" name="Int. J. Syst. Evol. Microbiol.">
        <title>The Global Catalogue of Microorganisms (GCM) 10K type strain sequencing project: providing services to taxonomists for standard genome sequencing and annotation.</title>
        <authorList>
            <consortium name="The Broad Institute Genomics Platform"/>
            <consortium name="The Broad Institute Genome Sequencing Center for Infectious Disease"/>
            <person name="Wu L."/>
            <person name="Ma J."/>
        </authorList>
    </citation>
    <scope>NUCLEOTIDE SEQUENCE [LARGE SCALE GENOMIC DNA]</scope>
    <source>
        <strain evidence="2">CGMCC 1.19062</strain>
    </source>
</reference>
<accession>A0ABW5DZZ1</accession>
<proteinExistence type="predicted"/>
<dbReference type="EMBL" id="JBHUIP010000016">
    <property type="protein sequence ID" value="MFD2265516.1"/>
    <property type="molecule type" value="Genomic_DNA"/>
</dbReference>
<sequence length="203" mass="21534">MLSINFNISAVKGAGALKPIAPITPVGEFPDTLSTSKKIAEGLRSFQLQSDEMASLPTPEELLQDADEAKRDLEEKLAVAFSQAGVDTTTPITISVSGEGEVSVTSPHPDTTQIENILNENGALKADVLDTAEKTSLASMIKIGDEEKKGGQEQNPYAVPLEVELALEQKQRDIAQAFGKMSFNGGTLSTAVEAVTADFSGRR</sequence>